<evidence type="ECO:0000313" key="2">
    <source>
        <dbReference type="Proteomes" id="UP000319555"/>
    </source>
</evidence>
<evidence type="ECO:0000313" key="1">
    <source>
        <dbReference type="EMBL" id="SMO83960.1"/>
    </source>
</evidence>
<dbReference type="EMBL" id="FXTE01000011">
    <property type="protein sequence ID" value="SMO83960.1"/>
    <property type="molecule type" value="Genomic_DNA"/>
</dbReference>
<gene>
    <name evidence="1" type="ORF">SAMN06265380_11189</name>
</gene>
<proteinExistence type="predicted"/>
<dbReference type="Gene3D" id="6.10.10.120">
    <property type="entry name" value="Antitoxin ParD1-like"/>
    <property type="match status" value="1"/>
</dbReference>
<dbReference type="Pfam" id="PF03693">
    <property type="entry name" value="ParD_antitoxin"/>
    <property type="match status" value="1"/>
</dbReference>
<name>A0A521ELF0_9RHOB</name>
<organism evidence="1 2">
    <name type="scientific">Ruegeria faecimaris</name>
    <dbReference type="NCBI Taxonomy" id="686389"/>
    <lineage>
        <taxon>Bacteria</taxon>
        <taxon>Pseudomonadati</taxon>
        <taxon>Pseudomonadota</taxon>
        <taxon>Alphaproteobacteria</taxon>
        <taxon>Rhodobacterales</taxon>
        <taxon>Roseobacteraceae</taxon>
        <taxon>Ruegeria</taxon>
    </lineage>
</organism>
<keyword evidence="2" id="KW-1185">Reference proteome</keyword>
<dbReference type="InterPro" id="IPR038296">
    <property type="entry name" value="ParD_sf"/>
</dbReference>
<dbReference type="InterPro" id="IPR022789">
    <property type="entry name" value="ParD"/>
</dbReference>
<dbReference type="RefSeq" id="WP_142638839.1">
    <property type="nucleotide sequence ID" value="NZ_FXTE01000011.1"/>
</dbReference>
<sequence length="85" mass="9548">MSVKASISLTESQDAYARKLVAQGHYASLSAVLQHGLELMREQSQNTDALRELLDQRRNGTFTTLEEGKERTKDMIARKRAARGL</sequence>
<accession>A0A521ELF0</accession>
<reference evidence="1 2" key="1">
    <citation type="submission" date="2017-05" db="EMBL/GenBank/DDBJ databases">
        <authorList>
            <person name="Varghese N."/>
            <person name="Submissions S."/>
        </authorList>
    </citation>
    <scope>NUCLEOTIDE SEQUENCE [LARGE SCALE GENOMIC DNA]</scope>
    <source>
        <strain evidence="1 2">DSM 28009</strain>
    </source>
</reference>
<dbReference type="AlphaFoldDB" id="A0A521ELF0"/>
<dbReference type="OrthoDB" id="8392969at2"/>
<protein>
    <submittedName>
        <fullName evidence="1">Antitoxin ParD1/3/4</fullName>
    </submittedName>
</protein>
<dbReference type="Proteomes" id="UP000319555">
    <property type="component" value="Unassembled WGS sequence"/>
</dbReference>